<protein>
    <submittedName>
        <fullName evidence="8">Cobalamin-binding radical SAM domain protein</fullName>
    </submittedName>
</protein>
<evidence type="ECO:0000256" key="3">
    <source>
        <dbReference type="ARBA" id="ARBA00022723"/>
    </source>
</evidence>
<feature type="domain" description="B12-binding" evidence="6">
    <location>
        <begin position="9"/>
        <end position="143"/>
    </location>
</feature>
<dbReference type="EMBL" id="CP061800">
    <property type="protein sequence ID" value="QTA93917.1"/>
    <property type="molecule type" value="Genomic_DNA"/>
</dbReference>
<gene>
    <name evidence="8" type="ORF">dnm_100250</name>
</gene>
<dbReference type="Pfam" id="PF04055">
    <property type="entry name" value="Radical_SAM"/>
    <property type="match status" value="1"/>
</dbReference>
<dbReference type="CDD" id="cd01335">
    <property type="entry name" value="Radical_SAM"/>
    <property type="match status" value="1"/>
</dbReference>
<dbReference type="SFLD" id="SFLDG01082">
    <property type="entry name" value="B12-binding_domain_containing"/>
    <property type="match status" value="1"/>
</dbReference>
<evidence type="ECO:0000256" key="1">
    <source>
        <dbReference type="ARBA" id="ARBA00001966"/>
    </source>
</evidence>
<evidence type="ECO:0000259" key="6">
    <source>
        <dbReference type="PROSITE" id="PS51332"/>
    </source>
</evidence>
<name>A0A975BYW2_9BACT</name>
<proteinExistence type="predicted"/>
<dbReference type="SMART" id="SM00729">
    <property type="entry name" value="Elp3"/>
    <property type="match status" value="1"/>
</dbReference>
<dbReference type="Gene3D" id="3.40.50.280">
    <property type="entry name" value="Cobalamin-binding domain"/>
    <property type="match status" value="1"/>
</dbReference>
<dbReference type="GO" id="GO:0003824">
    <property type="term" value="F:catalytic activity"/>
    <property type="evidence" value="ECO:0007669"/>
    <property type="project" value="InterPro"/>
</dbReference>
<evidence type="ECO:0000313" key="9">
    <source>
        <dbReference type="Proteomes" id="UP000663722"/>
    </source>
</evidence>
<sequence length="459" mass="52986">MSKMKILLLNPPNIEENKVDAHTIPLGILYLNEFIKQKGYDCDVLNLFFKKSWQDVSDVLSKTDFQVVGISCYTRQRFSVFKLAEVCKKMNTHSTVVLGGPHATFLDKQILEEIDAVDYIIRKEGELTFLELLIALEKGRDTDLSKIRGLTFRENGSIIKNPPRKNIENLSDFPPPAYTQEHLASFPKCEPLTFRFSKTGNQKSIAPILASRGCNNNCLFCSSGLYFKKQIYYTPEYVFNQILELNRKLNVRMFDFYDDNFTHSKRHVHAICDLIIKSRLDIIWWCSCRAESLDEDLLLKMKAAGCFTISYGMESGSQRILNNIRKNLTIEDYISAAELTKKTGLYLRLTISIGHPGENEDSINETIKLLGQIKPDQVGLFLLKLYPGTPLHGRAKRSGFINNEYWFDKRMTSAPFYTENISLEKLIEYKNMIKESLKPHTAHQYENIEAYNLEFDLEW</sequence>
<dbReference type="AlphaFoldDB" id="A0A975BYW2"/>
<dbReference type="SFLD" id="SFLDG01123">
    <property type="entry name" value="methyltransferase_(Class_B)"/>
    <property type="match status" value="1"/>
</dbReference>
<dbReference type="SUPFAM" id="SSF52242">
    <property type="entry name" value="Cobalamin (vitamin B12)-binding domain"/>
    <property type="match status" value="1"/>
</dbReference>
<dbReference type="PANTHER" id="PTHR43409:SF16">
    <property type="entry name" value="SLR0320 PROTEIN"/>
    <property type="match status" value="1"/>
</dbReference>
<evidence type="ECO:0000256" key="5">
    <source>
        <dbReference type="ARBA" id="ARBA00023014"/>
    </source>
</evidence>
<dbReference type="InterPro" id="IPR034466">
    <property type="entry name" value="Methyltransferase_Class_B"/>
</dbReference>
<dbReference type="InterPro" id="IPR023404">
    <property type="entry name" value="rSAM_horseshoe"/>
</dbReference>
<keyword evidence="2" id="KW-0949">S-adenosyl-L-methionine</keyword>
<keyword evidence="3" id="KW-0479">Metal-binding</keyword>
<dbReference type="Proteomes" id="UP000663722">
    <property type="component" value="Chromosome"/>
</dbReference>
<dbReference type="InterPro" id="IPR051198">
    <property type="entry name" value="BchE-like"/>
</dbReference>
<dbReference type="InterPro" id="IPR036724">
    <property type="entry name" value="Cobalamin-bd_sf"/>
</dbReference>
<keyword evidence="4" id="KW-0408">Iron</keyword>
<accession>A0A975BYW2</accession>
<dbReference type="PROSITE" id="PS51918">
    <property type="entry name" value="RADICAL_SAM"/>
    <property type="match status" value="1"/>
</dbReference>
<dbReference type="InterPro" id="IPR058240">
    <property type="entry name" value="rSAM_sf"/>
</dbReference>
<keyword evidence="5" id="KW-0411">Iron-sulfur</keyword>
<evidence type="ECO:0000313" key="8">
    <source>
        <dbReference type="EMBL" id="QTA93917.1"/>
    </source>
</evidence>
<dbReference type="SUPFAM" id="SSF102114">
    <property type="entry name" value="Radical SAM enzymes"/>
    <property type="match status" value="1"/>
</dbReference>
<dbReference type="CDD" id="cd02068">
    <property type="entry name" value="radical_SAM_B12_BD"/>
    <property type="match status" value="1"/>
</dbReference>
<dbReference type="InterPro" id="IPR007197">
    <property type="entry name" value="rSAM"/>
</dbReference>
<dbReference type="PANTHER" id="PTHR43409">
    <property type="entry name" value="ANAEROBIC MAGNESIUM-PROTOPORPHYRIN IX MONOMETHYL ESTER CYCLASE-RELATED"/>
    <property type="match status" value="1"/>
</dbReference>
<evidence type="ECO:0000259" key="7">
    <source>
        <dbReference type="PROSITE" id="PS51918"/>
    </source>
</evidence>
<dbReference type="KEGG" id="dmm:dnm_100250"/>
<keyword evidence="9" id="KW-1185">Reference proteome</keyword>
<dbReference type="GO" id="GO:0031419">
    <property type="term" value="F:cobalamin binding"/>
    <property type="evidence" value="ECO:0007669"/>
    <property type="project" value="InterPro"/>
</dbReference>
<comment type="cofactor">
    <cofactor evidence="1">
        <name>[4Fe-4S] cluster</name>
        <dbReference type="ChEBI" id="CHEBI:49883"/>
    </cofactor>
</comment>
<dbReference type="InterPro" id="IPR006158">
    <property type="entry name" value="Cobalamin-bd"/>
</dbReference>
<dbReference type="PROSITE" id="PS51332">
    <property type="entry name" value="B12_BINDING"/>
    <property type="match status" value="1"/>
</dbReference>
<evidence type="ECO:0000256" key="4">
    <source>
        <dbReference type="ARBA" id="ARBA00023004"/>
    </source>
</evidence>
<dbReference type="GO" id="GO:0005829">
    <property type="term" value="C:cytosol"/>
    <property type="evidence" value="ECO:0007669"/>
    <property type="project" value="TreeGrafter"/>
</dbReference>
<reference evidence="8" key="1">
    <citation type="journal article" date="2021" name="Microb. Physiol.">
        <title>Proteogenomic Insights into the Physiology of Marine, Sulfate-Reducing, Filamentous Desulfonema limicola and Desulfonema magnum.</title>
        <authorList>
            <person name="Schnaars V."/>
            <person name="Wohlbrand L."/>
            <person name="Scheve S."/>
            <person name="Hinrichs C."/>
            <person name="Reinhardt R."/>
            <person name="Rabus R."/>
        </authorList>
    </citation>
    <scope>NUCLEOTIDE SEQUENCE</scope>
    <source>
        <strain evidence="8">4be13</strain>
    </source>
</reference>
<dbReference type="Gene3D" id="3.80.30.20">
    <property type="entry name" value="tm_1862 like domain"/>
    <property type="match status" value="1"/>
</dbReference>
<evidence type="ECO:0000256" key="2">
    <source>
        <dbReference type="ARBA" id="ARBA00022691"/>
    </source>
</evidence>
<feature type="domain" description="Radical SAM core" evidence="7">
    <location>
        <begin position="200"/>
        <end position="430"/>
    </location>
</feature>
<dbReference type="GO" id="GO:0051539">
    <property type="term" value="F:4 iron, 4 sulfur cluster binding"/>
    <property type="evidence" value="ECO:0007669"/>
    <property type="project" value="UniProtKB-KW"/>
</dbReference>
<dbReference type="SFLD" id="SFLDS00029">
    <property type="entry name" value="Radical_SAM"/>
    <property type="match status" value="1"/>
</dbReference>
<dbReference type="GO" id="GO:0046872">
    <property type="term" value="F:metal ion binding"/>
    <property type="evidence" value="ECO:0007669"/>
    <property type="project" value="UniProtKB-KW"/>
</dbReference>
<dbReference type="Pfam" id="PF02310">
    <property type="entry name" value="B12-binding"/>
    <property type="match status" value="1"/>
</dbReference>
<dbReference type="InterPro" id="IPR006638">
    <property type="entry name" value="Elp3/MiaA/NifB-like_rSAM"/>
</dbReference>
<organism evidence="8 9">
    <name type="scientific">Desulfonema magnum</name>
    <dbReference type="NCBI Taxonomy" id="45655"/>
    <lineage>
        <taxon>Bacteria</taxon>
        <taxon>Pseudomonadati</taxon>
        <taxon>Thermodesulfobacteriota</taxon>
        <taxon>Desulfobacteria</taxon>
        <taxon>Desulfobacterales</taxon>
        <taxon>Desulfococcaceae</taxon>
        <taxon>Desulfonema</taxon>
    </lineage>
</organism>